<evidence type="ECO:0000313" key="1">
    <source>
        <dbReference type="EMBL" id="GBO21305.1"/>
    </source>
</evidence>
<name>A0A4Y2V7N4_ARAVE</name>
<proteinExistence type="predicted"/>
<keyword evidence="2" id="KW-1185">Reference proteome</keyword>
<dbReference type="Proteomes" id="UP000499080">
    <property type="component" value="Unassembled WGS sequence"/>
</dbReference>
<dbReference type="EMBL" id="BGPR01044529">
    <property type="protein sequence ID" value="GBO21305.1"/>
    <property type="molecule type" value="Genomic_DNA"/>
</dbReference>
<gene>
    <name evidence="1" type="ORF">AVEN_272249_1</name>
</gene>
<sequence length="112" mass="12856">MASAIFFPVAGKVCRRCHTSRRARKQGKAFTDVPVCFETRFRRRIHLPTLPTREILRFYPDARPQCRQILEPFAPTVSRSQTGIGGLSLYLESLNLSFQSSVPDLDSLRPYR</sequence>
<reference evidence="1 2" key="1">
    <citation type="journal article" date="2019" name="Sci. Rep.">
        <title>Orb-weaving spider Araneus ventricosus genome elucidates the spidroin gene catalogue.</title>
        <authorList>
            <person name="Kono N."/>
            <person name="Nakamura H."/>
            <person name="Ohtoshi R."/>
            <person name="Moran D.A.P."/>
            <person name="Shinohara A."/>
            <person name="Yoshida Y."/>
            <person name="Fujiwara M."/>
            <person name="Mori M."/>
            <person name="Tomita M."/>
            <person name="Arakawa K."/>
        </authorList>
    </citation>
    <scope>NUCLEOTIDE SEQUENCE [LARGE SCALE GENOMIC DNA]</scope>
</reference>
<organism evidence="1 2">
    <name type="scientific">Araneus ventricosus</name>
    <name type="common">Orbweaver spider</name>
    <name type="synonym">Epeira ventricosa</name>
    <dbReference type="NCBI Taxonomy" id="182803"/>
    <lineage>
        <taxon>Eukaryota</taxon>
        <taxon>Metazoa</taxon>
        <taxon>Ecdysozoa</taxon>
        <taxon>Arthropoda</taxon>
        <taxon>Chelicerata</taxon>
        <taxon>Arachnida</taxon>
        <taxon>Araneae</taxon>
        <taxon>Araneomorphae</taxon>
        <taxon>Entelegynae</taxon>
        <taxon>Araneoidea</taxon>
        <taxon>Araneidae</taxon>
        <taxon>Araneus</taxon>
    </lineage>
</organism>
<comment type="caution">
    <text evidence="1">The sequence shown here is derived from an EMBL/GenBank/DDBJ whole genome shotgun (WGS) entry which is preliminary data.</text>
</comment>
<accession>A0A4Y2V7N4</accession>
<protein>
    <submittedName>
        <fullName evidence="1">Uncharacterized protein</fullName>
    </submittedName>
</protein>
<evidence type="ECO:0000313" key="2">
    <source>
        <dbReference type="Proteomes" id="UP000499080"/>
    </source>
</evidence>
<dbReference type="AlphaFoldDB" id="A0A4Y2V7N4"/>